<organism evidence="1 2">
    <name type="scientific">Bifidobacterium asteroides</name>
    <dbReference type="NCBI Taxonomy" id="1684"/>
    <lineage>
        <taxon>Bacteria</taxon>
        <taxon>Bacillati</taxon>
        <taxon>Actinomycetota</taxon>
        <taxon>Actinomycetes</taxon>
        <taxon>Bifidobacteriales</taxon>
        <taxon>Bifidobacteriaceae</taxon>
        <taxon>Bifidobacterium</taxon>
    </lineage>
</organism>
<evidence type="ECO:0000313" key="1">
    <source>
        <dbReference type="EMBL" id="MSD90159.1"/>
    </source>
</evidence>
<dbReference type="Proteomes" id="UP000436357">
    <property type="component" value="Unassembled WGS sequence"/>
</dbReference>
<gene>
    <name evidence="1" type="ORF">GKC41_00520</name>
</gene>
<reference evidence="1 2" key="1">
    <citation type="submission" date="2019-11" db="EMBL/GenBank/DDBJ databases">
        <title>Draft Genome Sequence of Plant Growth-Promoting Rhizosphere-Associated Bacteria.</title>
        <authorList>
            <person name="Vasilyev I.Y."/>
            <person name="Radchenko V."/>
            <person name="Ilnitskaya E.V."/>
        </authorList>
    </citation>
    <scope>NUCLEOTIDE SEQUENCE [LARGE SCALE GENOMIC DNA]</scope>
    <source>
        <strain evidence="1 2">VRA_9sq_n</strain>
    </source>
</reference>
<evidence type="ECO:0000313" key="2">
    <source>
        <dbReference type="Proteomes" id="UP000436357"/>
    </source>
</evidence>
<protein>
    <submittedName>
        <fullName evidence="1">Uncharacterized protein</fullName>
    </submittedName>
</protein>
<dbReference type="RefSeq" id="WP_154312467.1">
    <property type="nucleotide sequence ID" value="NZ_WKKW01000001.1"/>
</dbReference>
<proteinExistence type="predicted"/>
<accession>A0A6N7TSD4</accession>
<dbReference type="OrthoDB" id="4333945at2"/>
<name>A0A6N7TSD4_9BIFI</name>
<comment type="caution">
    <text evidence="1">The sequence shown here is derived from an EMBL/GenBank/DDBJ whole genome shotgun (WGS) entry which is preliminary data.</text>
</comment>
<dbReference type="EMBL" id="WKKW01000001">
    <property type="protein sequence ID" value="MSD90159.1"/>
    <property type="molecule type" value="Genomic_DNA"/>
</dbReference>
<sequence length="197" mass="22685">MTDHAEFSSWVRDMVTQLLADRAGRKPAEDTGIYLEPADLGRCRTQYDAKTPFWMYKGDPEWLDREPDLLEARIKAVREGLFMLTYHVGQRDMNLALLQAVQEGRPLMDSQVQRMEQEESRQTGKQVTISVLLFGQLMDTGAMHAAGRIAGMLKDKRMAVDYATFITDLADWRQGGRRSLDMLDRWGRELREEGLEQ</sequence>
<dbReference type="AlphaFoldDB" id="A0A6N7TSD4"/>